<feature type="transmembrane region" description="Helical" evidence="2">
    <location>
        <begin position="43"/>
        <end position="64"/>
    </location>
</feature>
<proteinExistence type="inferred from homology"/>
<keyword evidence="5" id="KW-1185">Reference proteome</keyword>
<dbReference type="InterPro" id="IPR042089">
    <property type="entry name" value="Peptidase_M13_dom_2"/>
</dbReference>
<organism evidence="4 5">
    <name type="scientific">Rhipicephalus microplus</name>
    <name type="common">Cattle tick</name>
    <name type="synonym">Boophilus microplus</name>
    <dbReference type="NCBI Taxonomy" id="6941"/>
    <lineage>
        <taxon>Eukaryota</taxon>
        <taxon>Metazoa</taxon>
        <taxon>Ecdysozoa</taxon>
        <taxon>Arthropoda</taxon>
        <taxon>Chelicerata</taxon>
        <taxon>Arachnida</taxon>
        <taxon>Acari</taxon>
        <taxon>Parasitiformes</taxon>
        <taxon>Ixodida</taxon>
        <taxon>Ixodoidea</taxon>
        <taxon>Ixodidae</taxon>
        <taxon>Rhipicephalinae</taxon>
        <taxon>Rhipicephalus</taxon>
        <taxon>Boophilus</taxon>
    </lineage>
</organism>
<dbReference type="SUPFAM" id="SSF55486">
    <property type="entry name" value="Metalloproteases ('zincins'), catalytic domain"/>
    <property type="match status" value="1"/>
</dbReference>
<evidence type="ECO:0000313" key="4">
    <source>
        <dbReference type="EMBL" id="KAH8023546.1"/>
    </source>
</evidence>
<dbReference type="PROSITE" id="PS51885">
    <property type="entry name" value="NEPRILYSIN"/>
    <property type="match status" value="1"/>
</dbReference>
<reference evidence="4" key="2">
    <citation type="submission" date="2021-09" db="EMBL/GenBank/DDBJ databases">
        <authorList>
            <person name="Jia N."/>
            <person name="Wang J."/>
            <person name="Shi W."/>
            <person name="Du L."/>
            <person name="Sun Y."/>
            <person name="Zhan W."/>
            <person name="Jiang J."/>
            <person name="Wang Q."/>
            <person name="Zhang B."/>
            <person name="Ji P."/>
            <person name="Sakyi L.B."/>
            <person name="Cui X."/>
            <person name="Yuan T."/>
            <person name="Jiang B."/>
            <person name="Yang W."/>
            <person name="Lam T.T.-Y."/>
            <person name="Chang Q."/>
            <person name="Ding S."/>
            <person name="Wang X."/>
            <person name="Zhu J."/>
            <person name="Ruan X."/>
            <person name="Zhao L."/>
            <person name="Wei J."/>
            <person name="Que T."/>
            <person name="Du C."/>
            <person name="Cheng J."/>
            <person name="Dai P."/>
            <person name="Han X."/>
            <person name="Huang E."/>
            <person name="Gao Y."/>
            <person name="Liu J."/>
            <person name="Shao H."/>
            <person name="Ye R."/>
            <person name="Li L."/>
            <person name="Wei W."/>
            <person name="Wang X."/>
            <person name="Wang C."/>
            <person name="Huo Q."/>
            <person name="Li W."/>
            <person name="Guo W."/>
            <person name="Chen H."/>
            <person name="Chen S."/>
            <person name="Zhou L."/>
            <person name="Zhou L."/>
            <person name="Ni X."/>
            <person name="Tian J."/>
            <person name="Zhou Y."/>
            <person name="Sheng Y."/>
            <person name="Liu T."/>
            <person name="Pan Y."/>
            <person name="Xia L."/>
            <person name="Li J."/>
            <person name="Zhao F."/>
            <person name="Cao W."/>
        </authorList>
    </citation>
    <scope>NUCLEOTIDE SEQUENCE</scope>
    <source>
        <strain evidence="4">Rmic-2018</strain>
        <tissue evidence="4">Larvae</tissue>
    </source>
</reference>
<comment type="similarity">
    <text evidence="1">Belongs to the peptidase M13 family.</text>
</comment>
<evidence type="ECO:0000256" key="2">
    <source>
        <dbReference type="SAM" id="Phobius"/>
    </source>
</evidence>
<dbReference type="GO" id="GO:0004222">
    <property type="term" value="F:metalloendopeptidase activity"/>
    <property type="evidence" value="ECO:0007669"/>
    <property type="project" value="InterPro"/>
</dbReference>
<dbReference type="InterPro" id="IPR000718">
    <property type="entry name" value="Peptidase_M13"/>
</dbReference>
<name>A0A9J6DP11_RHIMP</name>
<dbReference type="Pfam" id="PF05649">
    <property type="entry name" value="Peptidase_M13_N"/>
    <property type="match status" value="1"/>
</dbReference>
<dbReference type="PANTHER" id="PTHR11733:SF241">
    <property type="entry name" value="GH26575P-RELATED"/>
    <property type="match status" value="1"/>
</dbReference>
<dbReference type="PANTHER" id="PTHR11733">
    <property type="entry name" value="ZINC METALLOPROTEASE FAMILY M13 NEPRILYSIN-RELATED"/>
    <property type="match status" value="1"/>
</dbReference>
<dbReference type="GO" id="GO:0016485">
    <property type="term" value="P:protein processing"/>
    <property type="evidence" value="ECO:0007669"/>
    <property type="project" value="TreeGrafter"/>
</dbReference>
<comment type="caution">
    <text evidence="4">The sequence shown here is derived from an EMBL/GenBank/DDBJ whole genome shotgun (WGS) entry which is preliminary data.</text>
</comment>
<dbReference type="Gene3D" id="3.40.390.10">
    <property type="entry name" value="Collagenase (Catalytic Domain)"/>
    <property type="match status" value="1"/>
</dbReference>
<dbReference type="InterPro" id="IPR008753">
    <property type="entry name" value="Peptidase_M13_N"/>
</dbReference>
<keyword evidence="2" id="KW-1133">Transmembrane helix</keyword>
<dbReference type="AlphaFoldDB" id="A0A9J6DP11"/>
<dbReference type="GO" id="GO:0005886">
    <property type="term" value="C:plasma membrane"/>
    <property type="evidence" value="ECO:0007669"/>
    <property type="project" value="TreeGrafter"/>
</dbReference>
<evidence type="ECO:0000259" key="3">
    <source>
        <dbReference type="Pfam" id="PF05649"/>
    </source>
</evidence>
<accession>A0A9J6DP11</accession>
<evidence type="ECO:0000313" key="5">
    <source>
        <dbReference type="Proteomes" id="UP000821866"/>
    </source>
</evidence>
<keyword evidence="2" id="KW-0472">Membrane</keyword>
<keyword evidence="2" id="KW-0812">Transmembrane</keyword>
<dbReference type="VEuPathDB" id="VectorBase:LOC119163239"/>
<evidence type="ECO:0000256" key="1">
    <source>
        <dbReference type="ARBA" id="ARBA00007357"/>
    </source>
</evidence>
<protein>
    <recommendedName>
        <fullName evidence="3">Peptidase M13 N-terminal domain-containing protein</fullName>
    </recommendedName>
</protein>
<dbReference type="Proteomes" id="UP000821866">
    <property type="component" value="Chromosome 6"/>
</dbReference>
<sequence length="706" mass="79448">MMVSTKGRGGNRKVVFRLDQEQQQQHRVTTTDSERSVTPGKSFVVGLGVTTVVSLNCFLCVMVARKAFLLPSFAVQEAQHNDEPGMQRRGPTGPGNEARTAAVFHAAAEHDASTASTGRGPRETATGQTLCSTAAVCERLDAYLGETLERDKDPCDDFYGYVCSRRRGRVEAPLPVQGSGGLLYDVQKALSHYVATHEKAYHDFPGVFLNKAAYFLPNCTSAYSRNRLGWDPWQEVLNMVDLQGWPHQRGLPPRDSRVSDKAAKVDALLGVFPFVQVRVKSEYQRCCAIQLDVPSTVFKRHALWHAKDPAPNYTDTVLAALTLLRYVGGSEELARDVAVLETRLENALDLRGGPTFGGNGPRDPCALPVSRRHWHWRSYLETLLAGFTIDKPVGHVEVWASEYLEDLAEIMENSSRTTLFNYLGYRLVVHLSPLLPDDAAFLVPLSHEQAVHGGSDRFQACGRLLERLFPFGMRTFLRMVLGTAKPTRRQTESFMEEAFNETRRLLAERVMFAHWLNPVERVIAREKLADAQFAFLGAVRDPNVATAYYDPHGPYFDGARLLRSYVEMQAHTRRIYYRPIAVGREDWDFDNRYHVSSLRPGYEFVQGRNLLFVPYGVLGSARVVSLEAAASEPAVAPFLFRGLLEAVDERGAWVDHRRRTRNWWSRAAYRRFGAVKDCFFGEYKKAMQAILGKASVGFDRTVCWPI</sequence>
<feature type="domain" description="Peptidase M13 N-terminal" evidence="3">
    <location>
        <begin position="154"/>
        <end position="530"/>
    </location>
</feature>
<dbReference type="InterPro" id="IPR024079">
    <property type="entry name" value="MetalloPept_cat_dom_sf"/>
</dbReference>
<gene>
    <name evidence="4" type="ORF">HPB51_014795</name>
</gene>
<reference evidence="4" key="1">
    <citation type="journal article" date="2020" name="Cell">
        <title>Large-Scale Comparative Analyses of Tick Genomes Elucidate Their Genetic Diversity and Vector Capacities.</title>
        <authorList>
            <consortium name="Tick Genome and Microbiome Consortium (TIGMIC)"/>
            <person name="Jia N."/>
            <person name="Wang J."/>
            <person name="Shi W."/>
            <person name="Du L."/>
            <person name="Sun Y."/>
            <person name="Zhan W."/>
            <person name="Jiang J.F."/>
            <person name="Wang Q."/>
            <person name="Zhang B."/>
            <person name="Ji P."/>
            <person name="Bell-Sakyi L."/>
            <person name="Cui X.M."/>
            <person name="Yuan T.T."/>
            <person name="Jiang B.G."/>
            <person name="Yang W.F."/>
            <person name="Lam T.T."/>
            <person name="Chang Q.C."/>
            <person name="Ding S.J."/>
            <person name="Wang X.J."/>
            <person name="Zhu J.G."/>
            <person name="Ruan X.D."/>
            <person name="Zhao L."/>
            <person name="Wei J.T."/>
            <person name="Ye R.Z."/>
            <person name="Que T.C."/>
            <person name="Du C.H."/>
            <person name="Zhou Y.H."/>
            <person name="Cheng J.X."/>
            <person name="Dai P.F."/>
            <person name="Guo W.B."/>
            <person name="Han X.H."/>
            <person name="Huang E.J."/>
            <person name="Li L.F."/>
            <person name="Wei W."/>
            <person name="Gao Y.C."/>
            <person name="Liu J.Z."/>
            <person name="Shao H.Z."/>
            <person name="Wang X."/>
            <person name="Wang C.C."/>
            <person name="Yang T.C."/>
            <person name="Huo Q.B."/>
            <person name="Li W."/>
            <person name="Chen H.Y."/>
            <person name="Chen S.E."/>
            <person name="Zhou L.G."/>
            <person name="Ni X.B."/>
            <person name="Tian J.H."/>
            <person name="Sheng Y."/>
            <person name="Liu T."/>
            <person name="Pan Y.S."/>
            <person name="Xia L.Y."/>
            <person name="Li J."/>
            <person name="Zhao F."/>
            <person name="Cao W.C."/>
        </authorList>
    </citation>
    <scope>NUCLEOTIDE SEQUENCE</scope>
    <source>
        <strain evidence="4">Rmic-2018</strain>
    </source>
</reference>
<dbReference type="EMBL" id="JABSTU010000008">
    <property type="protein sequence ID" value="KAH8023546.1"/>
    <property type="molecule type" value="Genomic_DNA"/>
</dbReference>
<dbReference type="Gene3D" id="1.10.1380.10">
    <property type="entry name" value="Neutral endopeptidase , domain2"/>
    <property type="match status" value="1"/>
</dbReference>